<dbReference type="EMBL" id="LR797110">
    <property type="protein sequence ID" value="CAB4187143.1"/>
    <property type="molecule type" value="Genomic_DNA"/>
</dbReference>
<dbReference type="EMBL" id="LR796954">
    <property type="protein sequence ID" value="CAB4177742.1"/>
    <property type="molecule type" value="Genomic_DNA"/>
</dbReference>
<evidence type="ECO:0000313" key="2">
    <source>
        <dbReference type="EMBL" id="CAB4177742.1"/>
    </source>
</evidence>
<name>A0A6J5QRF6_9CAUD</name>
<protein>
    <submittedName>
        <fullName evidence="3">Uncharacterized protein</fullName>
    </submittedName>
</protein>
<evidence type="ECO:0000313" key="1">
    <source>
        <dbReference type="EMBL" id="CAB4146698.1"/>
    </source>
</evidence>
<sequence length="133" mass="14870">MKRIVAQHGSDLTHYFGSEDGKHYRGFYQRAEPLLAHAKRLNDTVNTAPAIGNPNGWAYAGSVAITTVIDWCTRTGCTFDQWARNEGGIKDQFMRWYKSEFSKMMPTQGASARPSIVVPSSYKARAKDAVTNH</sequence>
<dbReference type="EMBL" id="LR797301">
    <property type="protein sequence ID" value="CAB4200382.1"/>
    <property type="molecule type" value="Genomic_DNA"/>
</dbReference>
<gene>
    <name evidence="2" type="ORF">UFOVP1008_42</name>
    <name evidence="3" type="ORF">UFOVP1160_4</name>
    <name evidence="4" type="ORF">UFOVP1352_46</name>
    <name evidence="1" type="ORF">UFOVP498_50</name>
</gene>
<evidence type="ECO:0000313" key="4">
    <source>
        <dbReference type="EMBL" id="CAB4200382.1"/>
    </source>
</evidence>
<reference evidence="3" key="1">
    <citation type="submission" date="2020-05" db="EMBL/GenBank/DDBJ databases">
        <authorList>
            <person name="Chiriac C."/>
            <person name="Salcher M."/>
            <person name="Ghai R."/>
            <person name="Kavagutti S V."/>
        </authorList>
    </citation>
    <scope>NUCLEOTIDE SEQUENCE</scope>
</reference>
<proteinExistence type="predicted"/>
<organism evidence="3">
    <name type="scientific">uncultured Caudovirales phage</name>
    <dbReference type="NCBI Taxonomy" id="2100421"/>
    <lineage>
        <taxon>Viruses</taxon>
        <taxon>Duplodnaviria</taxon>
        <taxon>Heunggongvirae</taxon>
        <taxon>Uroviricota</taxon>
        <taxon>Caudoviricetes</taxon>
        <taxon>Peduoviridae</taxon>
        <taxon>Maltschvirus</taxon>
        <taxon>Maltschvirus maltsch</taxon>
    </lineage>
</organism>
<evidence type="ECO:0000313" key="3">
    <source>
        <dbReference type="EMBL" id="CAB4187143.1"/>
    </source>
</evidence>
<accession>A0A6J5QRF6</accession>
<dbReference type="EMBL" id="LR796467">
    <property type="protein sequence ID" value="CAB4146698.1"/>
    <property type="molecule type" value="Genomic_DNA"/>
</dbReference>